<keyword evidence="3" id="KW-1185">Reference proteome</keyword>
<gene>
    <name evidence="2" type="ORF">O4220_22235</name>
</gene>
<comment type="caution">
    <text evidence="2">The sequence shown here is derived from an EMBL/GenBank/DDBJ whole genome shotgun (WGS) entry which is preliminary data.</text>
</comment>
<dbReference type="EMBL" id="JAPWIJ010000010">
    <property type="protein sequence ID" value="MCZ4521242.1"/>
    <property type="molecule type" value="Genomic_DNA"/>
</dbReference>
<dbReference type="Pfam" id="PF24731">
    <property type="entry name" value="DUF7683"/>
    <property type="match status" value="1"/>
</dbReference>
<organism evidence="2 3">
    <name type="scientific">Rhodococcus ruber</name>
    <dbReference type="NCBI Taxonomy" id="1830"/>
    <lineage>
        <taxon>Bacteria</taxon>
        <taxon>Bacillati</taxon>
        <taxon>Actinomycetota</taxon>
        <taxon>Actinomycetes</taxon>
        <taxon>Mycobacteriales</taxon>
        <taxon>Nocardiaceae</taxon>
        <taxon>Rhodococcus</taxon>
    </lineage>
</organism>
<reference evidence="2" key="1">
    <citation type="submission" date="2022-12" db="EMBL/GenBank/DDBJ databases">
        <authorList>
            <person name="Krivoruchko A.V."/>
            <person name="Elkin A."/>
        </authorList>
    </citation>
    <scope>NUCLEOTIDE SEQUENCE</scope>
    <source>
        <strain evidence="2">IEGM 1391</strain>
    </source>
</reference>
<accession>A0ABT4MJS6</accession>
<proteinExistence type="predicted"/>
<protein>
    <recommendedName>
        <fullName evidence="1">DUF7683 domain-containing protein</fullName>
    </recommendedName>
</protein>
<evidence type="ECO:0000259" key="1">
    <source>
        <dbReference type="Pfam" id="PF24731"/>
    </source>
</evidence>
<dbReference type="InterPro" id="IPR056100">
    <property type="entry name" value="DUF7683"/>
</dbReference>
<name>A0ABT4MJS6_9NOCA</name>
<evidence type="ECO:0000313" key="3">
    <source>
        <dbReference type="Proteomes" id="UP001081071"/>
    </source>
</evidence>
<sequence>MWYLQEFNDETELATEIYLLHDMTVEFVKHTLQIDDSDFDLPVAVGQNDVPAEKVPAFAQFIQIPFQAKEGHSYEVSFRAEPK</sequence>
<dbReference type="Proteomes" id="UP001081071">
    <property type="component" value="Unassembled WGS sequence"/>
</dbReference>
<dbReference type="RefSeq" id="WP_155291082.1">
    <property type="nucleotide sequence ID" value="NZ_JAPWIJ010000010.1"/>
</dbReference>
<feature type="domain" description="DUF7683" evidence="1">
    <location>
        <begin position="1"/>
        <end position="75"/>
    </location>
</feature>
<evidence type="ECO:0000313" key="2">
    <source>
        <dbReference type="EMBL" id="MCZ4521242.1"/>
    </source>
</evidence>